<evidence type="ECO:0000313" key="1">
    <source>
        <dbReference type="EMBL" id="AHB49038.1"/>
    </source>
</evidence>
<sequence>MNEFNTPAETWTVAINADTTGLSSELRNAARLGRQFSTVLAGAFDGIAVKGRAVGDVLRTLALRLSDIVLKAALRPLEQGFGNLVSGLMSGGVAFAKGGAIRQGLPVPFASGGVIQSPISFPLAGGRFGIAGERGAEAIMPLSRGPDGRLGVAARGGAGVAVTFNVNTADAESFVRSEAQVAAMLARAVSFGQRNL</sequence>
<evidence type="ECO:0000313" key="2">
    <source>
        <dbReference type="Proteomes" id="UP000018542"/>
    </source>
</evidence>
<accession>V5SET5</accession>
<dbReference type="RefSeq" id="WP_023787834.1">
    <property type="nucleotide sequence ID" value="NC_022997.1"/>
</dbReference>
<evidence type="ECO:0008006" key="3">
    <source>
        <dbReference type="Google" id="ProtNLM"/>
    </source>
</evidence>
<keyword evidence="2" id="KW-1185">Reference proteome</keyword>
<dbReference type="HOGENOM" id="CLU_109775_0_0_5"/>
<gene>
    <name evidence="1" type="ORF">W911_12480</name>
</gene>
<protein>
    <recommendedName>
        <fullName evidence="3">Tail protein</fullName>
    </recommendedName>
</protein>
<organism evidence="1 2">
    <name type="scientific">Hyphomicrobium nitrativorans NL23</name>
    <dbReference type="NCBI Taxonomy" id="1029756"/>
    <lineage>
        <taxon>Bacteria</taxon>
        <taxon>Pseudomonadati</taxon>
        <taxon>Pseudomonadota</taxon>
        <taxon>Alphaproteobacteria</taxon>
        <taxon>Hyphomicrobiales</taxon>
        <taxon>Hyphomicrobiaceae</taxon>
        <taxon>Hyphomicrobium</taxon>
    </lineage>
</organism>
<dbReference type="AlphaFoldDB" id="V5SET5"/>
<name>V5SET5_9HYPH</name>
<dbReference type="EMBL" id="CP006912">
    <property type="protein sequence ID" value="AHB49038.1"/>
    <property type="molecule type" value="Genomic_DNA"/>
</dbReference>
<dbReference type="Proteomes" id="UP000018542">
    <property type="component" value="Chromosome"/>
</dbReference>
<dbReference type="PATRIC" id="fig|1029756.8.peg.2592"/>
<dbReference type="OrthoDB" id="8448547at2"/>
<dbReference type="STRING" id="1029756.W911_12480"/>
<dbReference type="KEGG" id="hni:W911_12480"/>
<proteinExistence type="predicted"/>
<reference evidence="1 2" key="1">
    <citation type="journal article" date="2014" name="Genome Announc.">
        <title>Complete Genome Sequence of Hyphomicrobium nitrativorans Strain NL23, a Denitrifying Bacterium Isolated from Biofilm of a Methanol-Fed Denitrification System Treating Seawater at the Montreal Biodome.</title>
        <authorList>
            <person name="Martineau C."/>
            <person name="Villeneuve C."/>
            <person name="Mauffrey F."/>
            <person name="Villemur R."/>
        </authorList>
    </citation>
    <scope>NUCLEOTIDE SEQUENCE [LARGE SCALE GENOMIC DNA]</scope>
    <source>
        <strain evidence="1">NL23</strain>
    </source>
</reference>